<dbReference type="Proteomes" id="UP000722485">
    <property type="component" value="Unassembled WGS sequence"/>
</dbReference>
<accession>A0A9P5H6I8</accession>
<protein>
    <submittedName>
        <fullName evidence="2">Uncharacterized protein</fullName>
    </submittedName>
</protein>
<evidence type="ECO:0000313" key="2">
    <source>
        <dbReference type="EMBL" id="KAF7548719.1"/>
    </source>
</evidence>
<gene>
    <name evidence="2" type="ORF">G7Z17_g6893</name>
</gene>
<keyword evidence="3" id="KW-1185">Reference proteome</keyword>
<feature type="compositionally biased region" description="Basic and acidic residues" evidence="1">
    <location>
        <begin position="83"/>
        <end position="94"/>
    </location>
</feature>
<evidence type="ECO:0000313" key="3">
    <source>
        <dbReference type="Proteomes" id="UP000722485"/>
    </source>
</evidence>
<dbReference type="EMBL" id="JAANBB010000141">
    <property type="protein sequence ID" value="KAF7548719.1"/>
    <property type="molecule type" value="Genomic_DNA"/>
</dbReference>
<dbReference type="AlphaFoldDB" id="A0A9P5H6I8"/>
<feature type="region of interest" description="Disordered" evidence="1">
    <location>
        <begin position="71"/>
        <end position="96"/>
    </location>
</feature>
<proteinExistence type="predicted"/>
<comment type="caution">
    <text evidence="2">The sequence shown here is derived from an EMBL/GenBank/DDBJ whole genome shotgun (WGS) entry which is preliminary data.</text>
</comment>
<evidence type="ECO:0000256" key="1">
    <source>
        <dbReference type="SAM" id="MobiDB-lite"/>
    </source>
</evidence>
<sequence length="155" mass="16112">MLLVVEESVEVVLGIAAPAGLILEVDAVLRGFGLIGEPDGERADCFIVGQAVLETLLVRTGDPEAIDRRQRRQPAGVGVNRNRGGEGVERRDAESISGGRRRARGLFFFDGSLDLAGPSDDGVAPRCSVGGEVGKGVEEGGLATAGFKVLEAVPC</sequence>
<organism evidence="2 3">
    <name type="scientific">Cylindrodendrum hubeiense</name>
    <dbReference type="NCBI Taxonomy" id="595255"/>
    <lineage>
        <taxon>Eukaryota</taxon>
        <taxon>Fungi</taxon>
        <taxon>Dikarya</taxon>
        <taxon>Ascomycota</taxon>
        <taxon>Pezizomycotina</taxon>
        <taxon>Sordariomycetes</taxon>
        <taxon>Hypocreomycetidae</taxon>
        <taxon>Hypocreales</taxon>
        <taxon>Nectriaceae</taxon>
        <taxon>Cylindrodendrum</taxon>
    </lineage>
</organism>
<reference evidence="2" key="1">
    <citation type="submission" date="2020-03" db="EMBL/GenBank/DDBJ databases">
        <title>Draft Genome Sequence of Cylindrodendrum hubeiense.</title>
        <authorList>
            <person name="Buettner E."/>
            <person name="Kellner H."/>
        </authorList>
    </citation>
    <scope>NUCLEOTIDE SEQUENCE</scope>
    <source>
        <strain evidence="2">IHI 201604</strain>
    </source>
</reference>
<name>A0A9P5H6I8_9HYPO</name>